<evidence type="ECO:0000313" key="4">
    <source>
        <dbReference type="Proteomes" id="UP000053758"/>
    </source>
</evidence>
<dbReference type="Pfam" id="PF01073">
    <property type="entry name" value="3Beta_HSD"/>
    <property type="match status" value="1"/>
</dbReference>
<dbReference type="InterPro" id="IPR050425">
    <property type="entry name" value="NAD(P)_dehydrat-like"/>
</dbReference>
<dbReference type="AlphaFoldDB" id="A0A081CMX5"/>
<dbReference type="GO" id="GO:0006694">
    <property type="term" value="P:steroid biosynthetic process"/>
    <property type="evidence" value="ECO:0007669"/>
    <property type="project" value="InterPro"/>
</dbReference>
<keyword evidence="4" id="KW-1185">Reference proteome</keyword>
<keyword evidence="1" id="KW-0560">Oxidoreductase</keyword>
<organism evidence="3 4">
    <name type="scientific">Pseudozyma antarctica</name>
    <name type="common">Yeast</name>
    <name type="synonym">Candida antarctica</name>
    <dbReference type="NCBI Taxonomy" id="84753"/>
    <lineage>
        <taxon>Eukaryota</taxon>
        <taxon>Fungi</taxon>
        <taxon>Dikarya</taxon>
        <taxon>Basidiomycota</taxon>
        <taxon>Ustilaginomycotina</taxon>
        <taxon>Ustilaginomycetes</taxon>
        <taxon>Ustilaginales</taxon>
        <taxon>Ustilaginaceae</taxon>
        <taxon>Moesziomyces</taxon>
    </lineage>
</organism>
<evidence type="ECO:0000313" key="3">
    <source>
        <dbReference type="EMBL" id="GAK68021.1"/>
    </source>
</evidence>
<dbReference type="PANTHER" id="PTHR10366">
    <property type="entry name" value="NAD DEPENDENT EPIMERASE/DEHYDRATASE"/>
    <property type="match status" value="1"/>
</dbReference>
<accession>A0A081CMX5</accession>
<name>A0A081CMX5_PSEA2</name>
<dbReference type="InterPro" id="IPR036291">
    <property type="entry name" value="NAD(P)-bd_dom_sf"/>
</dbReference>
<dbReference type="HOGENOM" id="CLU_007383_9_2_1"/>
<dbReference type="PANTHER" id="PTHR10366:SF564">
    <property type="entry name" value="STEROL-4-ALPHA-CARBOXYLATE 3-DEHYDROGENASE, DECARBOXYLATING"/>
    <property type="match status" value="1"/>
</dbReference>
<sequence length="364" mass="39961">MPAIQPNDHVLVTGGSGFIAVWCVYQLLERGHKVRTTVRSDAKGKYLQDLFKKYGDQLSFVIAEDLEKQGAFDDAVKGVDAVLHTASPFHFNIDGDPRGTLINPAVNGTRNVLTSIHKHGKDVKRVVITSSFAAILDSTRKGHIVYTEKDWNISSVENVEKQGKDQEGPDAYRASKTMAERAAWEFVEENKPTWDLVTINPPLVLGPILHQVAAPEKLNTSVGFVWGLLHGSKKEDDLLAPSGNCVDVRDVAYAHVEALVRADAGGNRFATSLGPFVWQDVADVIHADNAVPSEWKKQVPQGKHGEGSSVKQNELDGSKATRVLGLRYIQMQDVVKDMVASLADYEKRGWSGVPSDHLLSLTKH</sequence>
<gene>
    <name evidence="3" type="ORF">PAN0_032c6251</name>
</gene>
<protein>
    <submittedName>
        <fullName evidence="3">NAD P-binding protein</fullName>
    </submittedName>
</protein>
<proteinExistence type="inferred from homology"/>
<dbReference type="EMBL" id="DF830099">
    <property type="protein sequence ID" value="GAK68021.1"/>
    <property type="molecule type" value="Genomic_DNA"/>
</dbReference>
<evidence type="ECO:0000256" key="2">
    <source>
        <dbReference type="ARBA" id="ARBA00023445"/>
    </source>
</evidence>
<dbReference type="SUPFAM" id="SSF51735">
    <property type="entry name" value="NAD(P)-binding Rossmann-fold domains"/>
    <property type="match status" value="1"/>
</dbReference>
<dbReference type="Gene3D" id="3.40.50.720">
    <property type="entry name" value="NAD(P)-binding Rossmann-like Domain"/>
    <property type="match status" value="1"/>
</dbReference>
<dbReference type="Proteomes" id="UP000053758">
    <property type="component" value="Unassembled WGS sequence"/>
</dbReference>
<dbReference type="CDD" id="cd05227">
    <property type="entry name" value="AR_SDR_e"/>
    <property type="match status" value="1"/>
</dbReference>
<dbReference type="InterPro" id="IPR002225">
    <property type="entry name" value="3Beta_OHSteriod_DH/Estase"/>
</dbReference>
<evidence type="ECO:0000256" key="1">
    <source>
        <dbReference type="ARBA" id="ARBA00023002"/>
    </source>
</evidence>
<comment type="similarity">
    <text evidence="2">Belongs to the NAD(P)-dependent epimerase/dehydratase family. Dihydroflavonol-4-reductase subfamily.</text>
</comment>
<dbReference type="RefSeq" id="XP_014653784.1">
    <property type="nucleotide sequence ID" value="XM_014798298.1"/>
</dbReference>
<dbReference type="OrthoDB" id="2735536at2759"/>
<dbReference type="GO" id="GO:0016616">
    <property type="term" value="F:oxidoreductase activity, acting on the CH-OH group of donors, NAD or NADP as acceptor"/>
    <property type="evidence" value="ECO:0007669"/>
    <property type="project" value="InterPro"/>
</dbReference>
<dbReference type="FunFam" id="3.40.50.720:FF:000191">
    <property type="entry name" value="Methylglyoxal reductase (NADPH-dependent)"/>
    <property type="match status" value="1"/>
</dbReference>
<reference evidence="4" key="1">
    <citation type="journal article" date="2014" name="Genome Announc.">
        <title>Draft Genome Sequence of the Yeast Pseudozyma antarctica Type Strain JCM10317, a Producer of the Glycolipid Biosurfactants, Mannosylerythritol Lipids.</title>
        <authorList>
            <person name="Saika A."/>
            <person name="Koike H."/>
            <person name="Hori T."/>
            <person name="Fukuoka T."/>
            <person name="Sato S."/>
            <person name="Habe H."/>
            <person name="Kitamoto D."/>
            <person name="Morita T."/>
        </authorList>
    </citation>
    <scope>NUCLEOTIDE SEQUENCE [LARGE SCALE GENOMIC DNA]</scope>
    <source>
        <strain evidence="4">JCM 10317</strain>
    </source>
</reference>
<dbReference type="GeneID" id="26307064"/>